<comment type="caution">
    <text evidence="1">The sequence shown here is derived from an EMBL/GenBank/DDBJ whole genome shotgun (WGS) entry which is preliminary data.</text>
</comment>
<protein>
    <submittedName>
        <fullName evidence="1">Uncharacterized protein</fullName>
    </submittedName>
</protein>
<sequence>MGAQAVSKRIALHKQKKLLNKEHFIAKDERNLFNSLWYNIGPAICMLYTFCITHSV</sequence>
<name>A0A5A5TC11_9CHLR</name>
<accession>A0A5A5TC11</accession>
<dbReference type="EMBL" id="BIXY01000035">
    <property type="protein sequence ID" value="GCF09040.1"/>
    <property type="molecule type" value="Genomic_DNA"/>
</dbReference>
<gene>
    <name evidence="1" type="ORF">KDI_26040</name>
</gene>
<reference evidence="1 2" key="1">
    <citation type="submission" date="2019-01" db="EMBL/GenBank/DDBJ databases">
        <title>Draft genome sequence of Dictyobacter sp. Uno17.</title>
        <authorList>
            <person name="Wang C.M."/>
            <person name="Zheng Y."/>
            <person name="Sakai Y."/>
            <person name="Abe K."/>
            <person name="Yokota A."/>
            <person name="Yabe S."/>
        </authorList>
    </citation>
    <scope>NUCLEOTIDE SEQUENCE [LARGE SCALE GENOMIC DNA]</scope>
    <source>
        <strain evidence="1 2">Uno17</strain>
    </source>
</reference>
<keyword evidence="2" id="KW-1185">Reference proteome</keyword>
<dbReference type="AlphaFoldDB" id="A0A5A5TC11"/>
<organism evidence="1 2">
    <name type="scientific">Dictyobacter arantiisoli</name>
    <dbReference type="NCBI Taxonomy" id="2014874"/>
    <lineage>
        <taxon>Bacteria</taxon>
        <taxon>Bacillati</taxon>
        <taxon>Chloroflexota</taxon>
        <taxon>Ktedonobacteria</taxon>
        <taxon>Ktedonobacterales</taxon>
        <taxon>Dictyobacteraceae</taxon>
        <taxon>Dictyobacter</taxon>
    </lineage>
</organism>
<proteinExistence type="predicted"/>
<dbReference type="Proteomes" id="UP000322530">
    <property type="component" value="Unassembled WGS sequence"/>
</dbReference>
<evidence type="ECO:0000313" key="2">
    <source>
        <dbReference type="Proteomes" id="UP000322530"/>
    </source>
</evidence>
<evidence type="ECO:0000313" key="1">
    <source>
        <dbReference type="EMBL" id="GCF09040.1"/>
    </source>
</evidence>